<dbReference type="PANTHER" id="PTHR40280:SF1">
    <property type="entry name" value="VOC DOMAIN-CONTAINING PROTEIN"/>
    <property type="match status" value="1"/>
</dbReference>
<keyword evidence="1" id="KW-1133">Transmembrane helix</keyword>
<protein>
    <recommendedName>
        <fullName evidence="4">VOC domain-containing protein</fullName>
    </recommendedName>
</protein>
<dbReference type="Proteomes" id="UP000186817">
    <property type="component" value="Unassembled WGS sequence"/>
</dbReference>
<sequence length="538" mass="58593">MLLFPSHAVTGCTGHATRCPPRWGAEPQTALSGSRGCALPLRALPRFLSIGTAVTVAARCRWRRRQVRQVPTLMAASSTSAADTVAVAQGDATGLLLIEHLNLNVLSTQVALDFYEALGCCRDARRPMNKTLHSNCGSLTQFHTPSPENEAYIAGDGAQTWRGHVELLYDSLESLQAAATRVAQLREKAEFQGTSLAVGDWNDEQQELWASDAYGNKFALRVASNGAAAAMRVGIRPGTEDCKVLGIGSVTLQVPPGTAERGAKFYAELLGFSMTREPSAWALLGGPQSAQRLRLEEHAGCSGQELGEHLAIYIQDFDACFERLLQRGLIWVNPRFVHLDKSTNLDEARKYNCFRFKDILDLETGEKLFELEHEVRSTGHKSCPLRTDFRLVPPSGTGSACKLSERHVELAQELERLQVVGLLFRVVVPVVVVAASRVVLLVLLLLLLLLLLVVVVVVVVLLLLLLLLLLVLLLMLMLLLVLVLLVVVVVVVVVVIAMVADLVASVLPTEEKGVVGAKLAAERRHTAGVEDQLQTVRQ</sequence>
<evidence type="ECO:0008006" key="4">
    <source>
        <dbReference type="Google" id="ProtNLM"/>
    </source>
</evidence>
<dbReference type="OrthoDB" id="410751at2759"/>
<keyword evidence="3" id="KW-1185">Reference proteome</keyword>
<feature type="transmembrane region" description="Helical" evidence="1">
    <location>
        <begin position="422"/>
        <end position="440"/>
    </location>
</feature>
<evidence type="ECO:0000256" key="1">
    <source>
        <dbReference type="SAM" id="Phobius"/>
    </source>
</evidence>
<feature type="transmembrane region" description="Helical" evidence="1">
    <location>
        <begin position="478"/>
        <end position="500"/>
    </location>
</feature>
<organism evidence="2 3">
    <name type="scientific">Symbiodinium microadriaticum</name>
    <name type="common">Dinoflagellate</name>
    <name type="synonym">Zooxanthella microadriatica</name>
    <dbReference type="NCBI Taxonomy" id="2951"/>
    <lineage>
        <taxon>Eukaryota</taxon>
        <taxon>Sar</taxon>
        <taxon>Alveolata</taxon>
        <taxon>Dinophyceae</taxon>
        <taxon>Suessiales</taxon>
        <taxon>Symbiodiniaceae</taxon>
        <taxon>Symbiodinium</taxon>
    </lineage>
</organism>
<dbReference type="InterPro" id="IPR029068">
    <property type="entry name" value="Glyas_Bleomycin-R_OHBP_Dase"/>
</dbReference>
<dbReference type="AlphaFoldDB" id="A0A1Q9CHK8"/>
<keyword evidence="1" id="KW-0472">Membrane</keyword>
<keyword evidence="1" id="KW-0812">Transmembrane</keyword>
<evidence type="ECO:0000313" key="3">
    <source>
        <dbReference type="Proteomes" id="UP000186817"/>
    </source>
</evidence>
<dbReference type="SUPFAM" id="SSF54593">
    <property type="entry name" value="Glyoxalase/Bleomycin resistance protein/Dihydroxybiphenyl dioxygenase"/>
    <property type="match status" value="1"/>
</dbReference>
<dbReference type="PANTHER" id="PTHR40280">
    <property type="entry name" value="BLR6907 PROTEIN"/>
    <property type="match status" value="1"/>
</dbReference>
<proteinExistence type="predicted"/>
<gene>
    <name evidence="2" type="ORF">AK812_SmicGene37016</name>
</gene>
<accession>A0A1Q9CHK8</accession>
<name>A0A1Q9CHK8_SYMMI</name>
<reference evidence="2 3" key="1">
    <citation type="submission" date="2016-02" db="EMBL/GenBank/DDBJ databases">
        <title>Genome analysis of coral dinoflagellate symbionts highlights evolutionary adaptations to a symbiotic lifestyle.</title>
        <authorList>
            <person name="Aranda M."/>
            <person name="Li Y."/>
            <person name="Liew Y.J."/>
            <person name="Baumgarten S."/>
            <person name="Simakov O."/>
            <person name="Wilson M."/>
            <person name="Piel J."/>
            <person name="Ashoor H."/>
            <person name="Bougouffa S."/>
            <person name="Bajic V.B."/>
            <person name="Ryu T."/>
            <person name="Ravasi T."/>
            <person name="Bayer T."/>
            <person name="Micklem G."/>
            <person name="Kim H."/>
            <person name="Bhak J."/>
            <person name="Lajeunesse T.C."/>
            <person name="Voolstra C.R."/>
        </authorList>
    </citation>
    <scope>NUCLEOTIDE SEQUENCE [LARGE SCALE GENOMIC DNA]</scope>
    <source>
        <strain evidence="2 3">CCMP2467</strain>
    </source>
</reference>
<dbReference type="Gene3D" id="3.10.180.10">
    <property type="entry name" value="2,3-Dihydroxybiphenyl 1,2-Dioxygenase, domain 1"/>
    <property type="match status" value="1"/>
</dbReference>
<feature type="transmembrane region" description="Helical" evidence="1">
    <location>
        <begin position="446"/>
        <end position="471"/>
    </location>
</feature>
<comment type="caution">
    <text evidence="2">The sequence shown here is derived from an EMBL/GenBank/DDBJ whole genome shotgun (WGS) entry which is preliminary data.</text>
</comment>
<dbReference type="EMBL" id="LSRX01001203">
    <property type="protein sequence ID" value="OLP82337.1"/>
    <property type="molecule type" value="Genomic_DNA"/>
</dbReference>
<evidence type="ECO:0000313" key="2">
    <source>
        <dbReference type="EMBL" id="OLP82337.1"/>
    </source>
</evidence>